<evidence type="ECO:0000256" key="7">
    <source>
        <dbReference type="ARBA" id="ARBA00023125"/>
    </source>
</evidence>
<keyword evidence="9" id="KW-0234">DNA repair</keyword>
<feature type="compositionally biased region" description="Acidic residues" evidence="13">
    <location>
        <begin position="516"/>
        <end position="533"/>
    </location>
</feature>
<organism evidence="16 17">
    <name type="scientific">Apatococcus lobatus</name>
    <dbReference type="NCBI Taxonomy" id="904363"/>
    <lineage>
        <taxon>Eukaryota</taxon>
        <taxon>Viridiplantae</taxon>
        <taxon>Chlorophyta</taxon>
        <taxon>core chlorophytes</taxon>
        <taxon>Trebouxiophyceae</taxon>
        <taxon>Chlorellales</taxon>
        <taxon>Chlorellaceae</taxon>
        <taxon>Apatococcus</taxon>
    </lineage>
</organism>
<dbReference type="CDD" id="cd00167">
    <property type="entry name" value="SANT"/>
    <property type="match status" value="1"/>
</dbReference>
<evidence type="ECO:0000256" key="9">
    <source>
        <dbReference type="ARBA" id="ARBA00023204"/>
    </source>
</evidence>
<dbReference type="PANTHER" id="PTHR45885:SF1">
    <property type="entry name" value="CELL DIVISION CYCLE 5-LIKE PROTEIN"/>
    <property type="match status" value="1"/>
</dbReference>
<dbReference type="PROSITE" id="PS50090">
    <property type="entry name" value="MYB_LIKE"/>
    <property type="match status" value="2"/>
</dbReference>
<feature type="domain" description="HTH myb-type" evidence="15">
    <location>
        <begin position="2"/>
        <end position="53"/>
    </location>
</feature>
<feature type="domain" description="Myb-like" evidence="14">
    <location>
        <begin position="2"/>
        <end position="53"/>
    </location>
</feature>
<evidence type="ECO:0000259" key="15">
    <source>
        <dbReference type="PROSITE" id="PS51294"/>
    </source>
</evidence>
<dbReference type="GO" id="GO:0000974">
    <property type="term" value="C:Prp19 complex"/>
    <property type="evidence" value="ECO:0007669"/>
    <property type="project" value="InterPro"/>
</dbReference>
<evidence type="ECO:0000256" key="11">
    <source>
        <dbReference type="ARBA" id="ARBA00023306"/>
    </source>
</evidence>
<keyword evidence="5" id="KW-0227">DNA damage</keyword>
<dbReference type="InterPro" id="IPR017930">
    <property type="entry name" value="Myb_dom"/>
</dbReference>
<evidence type="ECO:0000256" key="5">
    <source>
        <dbReference type="ARBA" id="ARBA00022763"/>
    </source>
</evidence>
<evidence type="ECO:0000313" key="17">
    <source>
        <dbReference type="Proteomes" id="UP001438707"/>
    </source>
</evidence>
<feature type="region of interest" description="Disordered" evidence="13">
    <location>
        <begin position="109"/>
        <end position="147"/>
    </location>
</feature>
<keyword evidence="3" id="KW-0747">Spliceosome</keyword>
<reference evidence="16 17" key="1">
    <citation type="journal article" date="2024" name="Nat. Commun.">
        <title>Phylogenomics reveals the evolutionary origins of lichenization in chlorophyte algae.</title>
        <authorList>
            <person name="Puginier C."/>
            <person name="Libourel C."/>
            <person name="Otte J."/>
            <person name="Skaloud P."/>
            <person name="Haon M."/>
            <person name="Grisel S."/>
            <person name="Petersen M."/>
            <person name="Berrin J.G."/>
            <person name="Delaux P.M."/>
            <person name="Dal Grande F."/>
            <person name="Keller J."/>
        </authorList>
    </citation>
    <scope>NUCLEOTIDE SEQUENCE [LARGE SCALE GENOMIC DNA]</scope>
    <source>
        <strain evidence="16 17">SAG 2145</strain>
    </source>
</reference>
<dbReference type="GO" id="GO:0000398">
    <property type="term" value="P:mRNA splicing, via spliceosome"/>
    <property type="evidence" value="ECO:0007669"/>
    <property type="project" value="InterPro"/>
</dbReference>
<dbReference type="CDD" id="cd11659">
    <property type="entry name" value="SANT_CDC5_II"/>
    <property type="match status" value="1"/>
</dbReference>
<feature type="coiled-coil region" evidence="12">
    <location>
        <begin position="778"/>
        <end position="812"/>
    </location>
</feature>
<dbReference type="FunFam" id="1.10.10.60:FF:000021">
    <property type="entry name" value="CDC5 cell division cycle 5-like"/>
    <property type="match status" value="1"/>
</dbReference>
<dbReference type="InterPro" id="IPR047240">
    <property type="entry name" value="SANT_CDC5L_II"/>
</dbReference>
<dbReference type="EMBL" id="JALJOS010000002">
    <property type="protein sequence ID" value="KAK9843164.1"/>
    <property type="molecule type" value="Genomic_DNA"/>
</dbReference>
<evidence type="ECO:0000256" key="2">
    <source>
        <dbReference type="ARBA" id="ARBA00022664"/>
    </source>
</evidence>
<feature type="compositionally biased region" description="Basic and acidic residues" evidence="13">
    <location>
        <begin position="109"/>
        <end position="126"/>
    </location>
</feature>
<dbReference type="InterPro" id="IPR001005">
    <property type="entry name" value="SANT/Myb"/>
</dbReference>
<dbReference type="Pfam" id="PF11831">
    <property type="entry name" value="Myb_Cef"/>
    <property type="match status" value="1"/>
</dbReference>
<feature type="region of interest" description="Disordered" evidence="13">
    <location>
        <begin position="516"/>
        <end position="542"/>
    </location>
</feature>
<dbReference type="SMART" id="SM00717">
    <property type="entry name" value="SANT"/>
    <property type="match status" value="2"/>
</dbReference>
<keyword evidence="17" id="KW-1185">Reference proteome</keyword>
<keyword evidence="10" id="KW-0539">Nucleus</keyword>
<feature type="region of interest" description="Disordered" evidence="13">
    <location>
        <begin position="607"/>
        <end position="633"/>
    </location>
</feature>
<keyword evidence="4" id="KW-0677">Repeat</keyword>
<dbReference type="PANTHER" id="PTHR45885">
    <property type="entry name" value="CELL DIVISION CYCLE 5-LIKE PROTEIN"/>
    <property type="match status" value="1"/>
</dbReference>
<keyword evidence="11" id="KW-0131">Cell cycle</keyword>
<dbReference type="Pfam" id="PF13921">
    <property type="entry name" value="Myb_DNA-bind_6"/>
    <property type="match status" value="1"/>
</dbReference>
<keyword evidence="6 12" id="KW-0175">Coiled coil</keyword>
<dbReference type="InterPro" id="IPR021786">
    <property type="entry name" value="Cdc5p/Cef1_C"/>
</dbReference>
<dbReference type="FunFam" id="1.10.10.60:FF:000091">
    <property type="entry name" value="CDC5 cell division cycle 5-like"/>
    <property type="match status" value="1"/>
</dbReference>
<proteinExistence type="inferred from homology"/>
<evidence type="ECO:0000256" key="8">
    <source>
        <dbReference type="ARBA" id="ARBA00023187"/>
    </source>
</evidence>
<comment type="caution">
    <text evidence="16">The sequence shown here is derived from an EMBL/GenBank/DDBJ whole genome shotgun (WGS) entry which is preliminary data.</text>
</comment>
<evidence type="ECO:0000256" key="1">
    <source>
        <dbReference type="ARBA" id="ARBA00010506"/>
    </source>
</evidence>
<dbReference type="GO" id="GO:0005681">
    <property type="term" value="C:spliceosomal complex"/>
    <property type="evidence" value="ECO:0007669"/>
    <property type="project" value="UniProtKB-KW"/>
</dbReference>
<dbReference type="AlphaFoldDB" id="A0AAW1SAA2"/>
<dbReference type="GO" id="GO:0003677">
    <property type="term" value="F:DNA binding"/>
    <property type="evidence" value="ECO:0007669"/>
    <property type="project" value="UniProtKB-KW"/>
</dbReference>
<evidence type="ECO:0000256" key="4">
    <source>
        <dbReference type="ARBA" id="ARBA00022737"/>
    </source>
</evidence>
<sequence length="816" mass="90457">MRIMIKGGVWKNTEDEILKAAVMKYGLNQWARISSLLVRKSAKQCKARWYEWLDPSIKKTEWTREEDEKLLHLAKLMPTQWRTIAPIVGRTPAQCLERYEKLLDAAAAKDDTYDPADDPRRLRPGEIDPNPEAKPARPDPIDMDEDEKEMLSEARARLANTRGKKAKRKAREKQLEEARRLASLQKKRELKAAGIEMRARDRRRRGVDYNQEVAFEKAPAVGFYDVAAENEVTKELGREFRPLTLEEMEGRRRKDIEANLAKKDAERDRIKERHDQPGAVAKDIELNDPAMISRRRRMMLPAPQISEAELQAIARGDAAMDLDGEQTEGAGGEATRRLLGDYQTPGRAATPMRTPRSTTAGGADRITLEAQNLARLQAGQTPLMGGANPELHPSDFAGVTPRNTTAATPHPMATPQIGASPFPGATPAGGRSVAGVSATPMRTPLIGGRPGPGATPMRTPLRDELGLNDPGATPGGIMSMREERAREKAARAELREGLLSLPAPQNEYQIVVPENEDEAMDEDGPQLEEDAEEADARRKAAAKAAAEAELRKRSQVVQRGLPRPLAALSVPEPAAGSAEGQEGVMTRQEVERLIAAEMAALLAHEALTDPLPSKDKKDRKRRRGAAAVDEGWEDVSPKEMRAAAELLAEEMQSIRTALHIQGVDAEEFSETWETSCRDFIYHPDKGVWGRKAGATNSDRLNSLQAEFMGLRDEMTKDAQRAAKLEAKVHIVIKGHLDRHGKLDSRLQALCQQARSSATELACFRALQQQEEAALPRRRAALQAEVAEQQQREDDLQAKFKELNEELQDLTTSPMMA</sequence>
<comment type="similarity">
    <text evidence="1">Belongs to the CEF1 family.</text>
</comment>
<dbReference type="GO" id="GO:0006355">
    <property type="term" value="P:regulation of DNA-templated transcription"/>
    <property type="evidence" value="ECO:0007669"/>
    <property type="project" value="UniProtKB-ARBA"/>
</dbReference>
<dbReference type="InterPro" id="IPR047242">
    <property type="entry name" value="CDC5L/Cef1"/>
</dbReference>
<evidence type="ECO:0000259" key="14">
    <source>
        <dbReference type="PROSITE" id="PS50090"/>
    </source>
</evidence>
<evidence type="ECO:0000256" key="13">
    <source>
        <dbReference type="SAM" id="MobiDB-lite"/>
    </source>
</evidence>
<feature type="domain" description="HTH myb-type" evidence="15">
    <location>
        <begin position="54"/>
        <end position="107"/>
    </location>
</feature>
<protein>
    <submittedName>
        <fullName evidence="16">Uncharacterized protein</fullName>
    </submittedName>
</protein>
<name>A0AAW1SAA2_9CHLO</name>
<dbReference type="Gene3D" id="1.10.10.60">
    <property type="entry name" value="Homeodomain-like"/>
    <property type="match status" value="2"/>
</dbReference>
<feature type="domain" description="Myb-like" evidence="14">
    <location>
        <begin position="54"/>
        <end position="103"/>
    </location>
</feature>
<keyword evidence="2" id="KW-0507">mRNA processing</keyword>
<keyword evidence="8" id="KW-0508">mRNA splicing</keyword>
<dbReference type="Proteomes" id="UP001438707">
    <property type="component" value="Unassembled WGS sequence"/>
</dbReference>
<gene>
    <name evidence="16" type="ORF">WJX74_007853</name>
</gene>
<dbReference type="SUPFAM" id="SSF46689">
    <property type="entry name" value="Homeodomain-like"/>
    <property type="match status" value="1"/>
</dbReference>
<accession>A0AAW1SAA2</accession>
<evidence type="ECO:0000256" key="3">
    <source>
        <dbReference type="ARBA" id="ARBA00022728"/>
    </source>
</evidence>
<keyword evidence="7" id="KW-0238">DNA-binding</keyword>
<dbReference type="InterPro" id="IPR009057">
    <property type="entry name" value="Homeodomain-like_sf"/>
</dbReference>
<evidence type="ECO:0000313" key="16">
    <source>
        <dbReference type="EMBL" id="KAK9843164.1"/>
    </source>
</evidence>
<evidence type="ECO:0000256" key="12">
    <source>
        <dbReference type="SAM" id="Coils"/>
    </source>
</evidence>
<dbReference type="PROSITE" id="PS51294">
    <property type="entry name" value="HTH_MYB"/>
    <property type="match status" value="2"/>
</dbReference>
<evidence type="ECO:0000256" key="6">
    <source>
        <dbReference type="ARBA" id="ARBA00023054"/>
    </source>
</evidence>
<evidence type="ECO:0000256" key="10">
    <source>
        <dbReference type="ARBA" id="ARBA00023242"/>
    </source>
</evidence>
<dbReference type="GO" id="GO:0006281">
    <property type="term" value="P:DNA repair"/>
    <property type="evidence" value="ECO:0007669"/>
    <property type="project" value="UniProtKB-KW"/>
</dbReference>